<keyword evidence="7" id="KW-1185">Reference proteome</keyword>
<evidence type="ECO:0000256" key="1">
    <source>
        <dbReference type="ARBA" id="ARBA00004141"/>
    </source>
</evidence>
<dbReference type="PANTHER" id="PTHR10671">
    <property type="entry name" value="EPITHELIAL MEMBRANE PROTEIN-RELATED"/>
    <property type="match status" value="1"/>
</dbReference>
<comment type="caution">
    <text evidence="6">The sequence shown here is derived from an EMBL/GenBank/DDBJ whole genome shotgun (WGS) entry which is preliminary data.</text>
</comment>
<organism evidence="6 7">
    <name type="scientific">Desmophyllum pertusum</name>
    <dbReference type="NCBI Taxonomy" id="174260"/>
    <lineage>
        <taxon>Eukaryota</taxon>
        <taxon>Metazoa</taxon>
        <taxon>Cnidaria</taxon>
        <taxon>Anthozoa</taxon>
        <taxon>Hexacorallia</taxon>
        <taxon>Scleractinia</taxon>
        <taxon>Caryophylliina</taxon>
        <taxon>Caryophylliidae</taxon>
        <taxon>Desmophyllum</taxon>
    </lineage>
</organism>
<name>A0A9X0A5M0_9CNID</name>
<comment type="subcellular location">
    <subcellularLocation>
        <location evidence="1">Membrane</location>
        <topology evidence="1">Multi-pass membrane protein</topology>
    </subcellularLocation>
</comment>
<keyword evidence="4 5" id="KW-0472">Membrane</keyword>
<feature type="transmembrane region" description="Helical" evidence="5">
    <location>
        <begin position="114"/>
        <end position="135"/>
    </location>
</feature>
<dbReference type="EMBL" id="MU825398">
    <property type="protein sequence ID" value="KAJ7393610.1"/>
    <property type="molecule type" value="Genomic_DNA"/>
</dbReference>
<evidence type="ECO:0000256" key="3">
    <source>
        <dbReference type="ARBA" id="ARBA00022989"/>
    </source>
</evidence>
<dbReference type="Proteomes" id="UP001163046">
    <property type="component" value="Unassembled WGS sequence"/>
</dbReference>
<feature type="transmembrane region" description="Helical" evidence="5">
    <location>
        <begin position="81"/>
        <end position="102"/>
    </location>
</feature>
<reference evidence="6" key="1">
    <citation type="submission" date="2023-01" db="EMBL/GenBank/DDBJ databases">
        <title>Genome assembly of the deep-sea coral Lophelia pertusa.</title>
        <authorList>
            <person name="Herrera S."/>
            <person name="Cordes E."/>
        </authorList>
    </citation>
    <scope>NUCLEOTIDE SEQUENCE</scope>
    <source>
        <strain evidence="6">USNM1676648</strain>
        <tissue evidence="6">Polyp</tissue>
    </source>
</reference>
<feature type="transmembrane region" description="Helical" evidence="5">
    <location>
        <begin position="147"/>
        <end position="168"/>
    </location>
</feature>
<accession>A0A9X0A5M0</accession>
<evidence type="ECO:0000256" key="5">
    <source>
        <dbReference type="SAM" id="Phobius"/>
    </source>
</evidence>
<proteinExistence type="predicted"/>
<evidence type="ECO:0000256" key="2">
    <source>
        <dbReference type="ARBA" id="ARBA00022692"/>
    </source>
</evidence>
<gene>
    <name evidence="6" type="primary">CLDND2</name>
    <name evidence="6" type="ORF">OS493_006596</name>
</gene>
<dbReference type="GO" id="GO:0005886">
    <property type="term" value="C:plasma membrane"/>
    <property type="evidence" value="ECO:0007669"/>
    <property type="project" value="TreeGrafter"/>
</dbReference>
<dbReference type="InterPro" id="IPR050579">
    <property type="entry name" value="PMP-22/EMP/MP20-like"/>
</dbReference>
<evidence type="ECO:0000313" key="7">
    <source>
        <dbReference type="Proteomes" id="UP001163046"/>
    </source>
</evidence>
<dbReference type="Gene3D" id="1.20.140.150">
    <property type="match status" value="1"/>
</dbReference>
<dbReference type="OrthoDB" id="5967271at2759"/>
<evidence type="ECO:0000313" key="6">
    <source>
        <dbReference type="EMBL" id="KAJ7393610.1"/>
    </source>
</evidence>
<dbReference type="Pfam" id="PF00822">
    <property type="entry name" value="PMP22_Claudin"/>
    <property type="match status" value="1"/>
</dbReference>
<dbReference type="PANTHER" id="PTHR10671:SF108">
    <property type="entry name" value="CLAUDIN FAMILY PROTEIN-RELATED"/>
    <property type="match status" value="1"/>
</dbReference>
<feature type="transmembrane region" description="Helical" evidence="5">
    <location>
        <begin position="7"/>
        <end position="28"/>
    </location>
</feature>
<keyword evidence="3 5" id="KW-1133">Transmembrane helix</keyword>
<protein>
    <submittedName>
        <fullName evidence="6">Claudin domain-containing protein 2</fullName>
    </submittedName>
</protein>
<dbReference type="AlphaFoldDB" id="A0A9X0A5M0"/>
<keyword evidence="2 5" id="KW-0812">Transmembrane</keyword>
<dbReference type="InterPro" id="IPR004031">
    <property type="entry name" value="PMP22/EMP/MP20/Claudin"/>
</dbReference>
<evidence type="ECO:0000256" key="4">
    <source>
        <dbReference type="ARBA" id="ARBA00023136"/>
    </source>
</evidence>
<sequence length="170" mass="18794">MIKVITAVVCSFAAMLMIILSLATTYWLQWVIVSGNTNITHYRGLFKHCYESRDNITDELISEASGCTGEYTDVKADFNGATIAFMVLGLICHLIAFIFAIVAACRKGYPFPSFMIGGLFVAAALMVIIALLVYTFHNWQDDVFFSWSYGGGWSTVALSVIAFVLIMADR</sequence>